<sequence length="815" mass="84121">MGGNRIGHPDSLQFEPVSGKMAAAGKDAVTGLESGCGQRKKSGEIDMIPQLPMAKPPVPTTASAPRGAAGVLTRTAELPVTGKRGEERGQPGSEGFDTIFARLATPRGGGNAGDEGKTPGAQAASAEADPEGAMEAGEGSGDGNAPAGPEADAEAMVGPVEKLLPDEASLPEDALSEVHRPAEPRTVEPRPRRPVSRAPETQAPVQLGGQPMASQSADRPPREGSGKVQDTASRVLSEPAAVTLRAEKAPEAPTPVAPPLAGRMAVPADKPQVMAAPRDARASSGQEGVEPIPKEQGRPALPEAVSAPAAPKAGRKAEAGPLDRPAAPPQGEMAKAETPPASPRVVQQADKGEPAARIGRQGAEPSQQPKPLVPQVTERPLGERGMPVRTQPEGSPAPRAPAEPKQPSVVPAATASTQRPDGGAQPVPMPIRRKGSLAETRPETPVLDKAVPASRGAAPTAASAAISQARPAGQEAPPRPLTEPRSVVVKETTRQVAPPTTTQPQKPAAAPRTEGQQISPAPRSDTGIPQAQDRSAGAAQVKPVEAPPPPVQGPPAALDTRTEPRLRDRPRARIELPRRSEGPPRPRVPSTPTSAEPPNRPPAAPKPAETPALLTPDNGTEPKGDAPLPPAGDSQPFSETLRSSAPRTELARHVATQISQQALRTGEGGTELQLDPKELGRVTLRMATEEHGVMLQITAERSETGELMRRHISLLQDSFRALGFERVEITINGRQIGAGFGSAGQGAAHSGGQAHGQAQDQPQGQSQGHPQEQTSGQPSGPGAETRTPYGAAPARRGTAGGPPGPDRRDTIDIRI</sequence>
<name>A0ABX4MKM9_9RHOB</name>
<dbReference type="Proteomes" id="UP000231702">
    <property type="component" value="Unassembled WGS sequence"/>
</dbReference>
<keyword evidence="3" id="KW-0282">Flagellum</keyword>
<feature type="compositionally biased region" description="Low complexity" evidence="1">
    <location>
        <begin position="494"/>
        <end position="513"/>
    </location>
</feature>
<dbReference type="InterPro" id="IPR021136">
    <property type="entry name" value="Flagellar_hook_control-like_C"/>
</dbReference>
<comment type="caution">
    <text evidence="3">The sequence shown here is derived from an EMBL/GenBank/DDBJ whole genome shotgun (WGS) entry which is preliminary data.</text>
</comment>
<feature type="compositionally biased region" description="Low complexity" evidence="1">
    <location>
        <begin position="606"/>
        <end position="616"/>
    </location>
</feature>
<keyword evidence="3" id="KW-0966">Cell projection</keyword>
<dbReference type="CDD" id="cd17470">
    <property type="entry name" value="T3SS_Flik_C"/>
    <property type="match status" value="1"/>
</dbReference>
<proteinExistence type="predicted"/>
<dbReference type="InterPro" id="IPR038610">
    <property type="entry name" value="FliK-like_C_sf"/>
</dbReference>
<evidence type="ECO:0000313" key="4">
    <source>
        <dbReference type="Proteomes" id="UP000231702"/>
    </source>
</evidence>
<keyword evidence="4" id="KW-1185">Reference proteome</keyword>
<gene>
    <name evidence="3" type="ORF">CVM39_12550</name>
</gene>
<organism evidence="3 4">
    <name type="scientific">Pseudooceanicola antarcticus</name>
    <dbReference type="NCBI Taxonomy" id="1247613"/>
    <lineage>
        <taxon>Bacteria</taxon>
        <taxon>Pseudomonadati</taxon>
        <taxon>Pseudomonadota</taxon>
        <taxon>Alphaproteobacteria</taxon>
        <taxon>Rhodobacterales</taxon>
        <taxon>Paracoccaceae</taxon>
        <taxon>Pseudooceanicola</taxon>
    </lineage>
</organism>
<feature type="compositionally biased region" description="Low complexity" evidence="1">
    <location>
        <begin position="745"/>
        <end position="771"/>
    </location>
</feature>
<dbReference type="Gene3D" id="3.30.750.140">
    <property type="match status" value="1"/>
</dbReference>
<feature type="compositionally biased region" description="Basic and acidic residues" evidence="1">
    <location>
        <begin position="176"/>
        <end position="191"/>
    </location>
</feature>
<keyword evidence="3" id="KW-0969">Cilium</keyword>
<evidence type="ECO:0000313" key="3">
    <source>
        <dbReference type="EMBL" id="PJE27417.1"/>
    </source>
</evidence>
<evidence type="ECO:0000259" key="2">
    <source>
        <dbReference type="Pfam" id="PF02120"/>
    </source>
</evidence>
<feature type="compositionally biased region" description="Basic and acidic residues" evidence="1">
    <location>
        <begin position="560"/>
        <end position="584"/>
    </location>
</feature>
<feature type="compositionally biased region" description="Basic and acidic residues" evidence="1">
    <location>
        <begin position="805"/>
        <end position="815"/>
    </location>
</feature>
<feature type="region of interest" description="Disordered" evidence="1">
    <location>
        <begin position="32"/>
        <end position="648"/>
    </location>
</feature>
<dbReference type="EMBL" id="PGTD01000017">
    <property type="protein sequence ID" value="PJE27417.1"/>
    <property type="molecule type" value="Genomic_DNA"/>
</dbReference>
<reference evidence="3 4" key="1">
    <citation type="journal article" date="2018" name="Int. J. Syst. Evol. Microbiol.">
        <title>Pseudooceanicola lipolyticus sp. nov., a marine alphaproteobacterium, reclassification of Oceanicola flagellatus as Pseudooceanicola flagellatus comb. nov. and emended description of the genus Pseudooceanicola.</title>
        <authorList>
            <person name="Huang M.-M."/>
            <person name="Guo L.-L."/>
            <person name="Wu Y.-H."/>
            <person name="Lai Q.-L."/>
            <person name="Shao Z.-Z."/>
            <person name="Wang C.-S."/>
            <person name="Wu M."/>
            <person name="Xu X.-W."/>
        </authorList>
    </citation>
    <scope>NUCLEOTIDE SEQUENCE [LARGE SCALE GENOMIC DNA]</scope>
    <source>
        <strain evidence="3 4">Ar-45</strain>
    </source>
</reference>
<feature type="compositionally biased region" description="Low complexity" evidence="1">
    <location>
        <begin position="450"/>
        <end position="472"/>
    </location>
</feature>
<accession>A0ABX4MKM9</accession>
<dbReference type="Pfam" id="PF02120">
    <property type="entry name" value="Flg_hook"/>
    <property type="match status" value="1"/>
</dbReference>
<feature type="domain" description="Flagellar hook-length control protein-like C-terminal" evidence="2">
    <location>
        <begin position="660"/>
        <end position="732"/>
    </location>
</feature>
<feature type="compositionally biased region" description="Polar residues" evidence="1">
    <location>
        <begin position="635"/>
        <end position="646"/>
    </location>
</feature>
<feature type="region of interest" description="Disordered" evidence="1">
    <location>
        <begin position="741"/>
        <end position="815"/>
    </location>
</feature>
<protein>
    <submittedName>
        <fullName evidence="3">Flagellar hook-length control protein FliK</fullName>
    </submittedName>
</protein>
<evidence type="ECO:0000256" key="1">
    <source>
        <dbReference type="SAM" id="MobiDB-lite"/>
    </source>
</evidence>